<evidence type="ECO:0000313" key="2">
    <source>
        <dbReference type="EMBL" id="KAE9080257.1"/>
    </source>
</evidence>
<dbReference type="AlphaFoldDB" id="A0A6A3RTE4"/>
<dbReference type="EMBL" id="QXFZ01002142">
    <property type="protein sequence ID" value="KAE9080257.1"/>
    <property type="molecule type" value="Genomic_DNA"/>
</dbReference>
<name>A0A6A3RTE4_9STRA</name>
<evidence type="ECO:0000313" key="1">
    <source>
        <dbReference type="EMBL" id="KAE8925986.1"/>
    </source>
</evidence>
<dbReference type="EMBL" id="QXGF01002141">
    <property type="protein sequence ID" value="KAE8925986.1"/>
    <property type="molecule type" value="Genomic_DNA"/>
</dbReference>
<evidence type="ECO:0000313" key="4">
    <source>
        <dbReference type="Proteomes" id="UP000429523"/>
    </source>
</evidence>
<dbReference type="Proteomes" id="UP000429523">
    <property type="component" value="Unassembled WGS sequence"/>
</dbReference>
<evidence type="ECO:0000313" key="5">
    <source>
        <dbReference type="Proteomes" id="UP000440732"/>
    </source>
</evidence>
<reference evidence="4 5" key="1">
    <citation type="submission" date="2018-08" db="EMBL/GenBank/DDBJ databases">
        <title>Genomic investigation of the strawberry pathogen Phytophthora fragariae indicates pathogenicity is determined by transcriptional variation in three key races.</title>
        <authorList>
            <person name="Adams T.M."/>
            <person name="Armitage A.D."/>
            <person name="Sobczyk M.K."/>
            <person name="Bates H.J."/>
            <person name="Dunwell J.M."/>
            <person name="Nellist C.F."/>
            <person name="Harrison R.J."/>
        </authorList>
    </citation>
    <scope>NUCLEOTIDE SEQUENCE [LARGE SCALE GENOMIC DNA]</scope>
    <source>
        <strain evidence="3 5">NOV-5</strain>
        <strain evidence="2 6">NOV-71</strain>
        <strain evidence="1 4">NOV-9</strain>
    </source>
</reference>
<sequence>WGLEFDAVNSTVWISPATQSIGKEADKDADELKPPMNGTALELFPMPNTTYKASNEPKTA</sequence>
<feature type="non-terminal residue" evidence="3">
    <location>
        <position position="1"/>
    </location>
</feature>
<comment type="caution">
    <text evidence="3">The sequence shown here is derived from an EMBL/GenBank/DDBJ whole genome shotgun (WGS) entry which is preliminary data.</text>
</comment>
<proteinExistence type="predicted"/>
<evidence type="ECO:0000313" key="6">
    <source>
        <dbReference type="Proteomes" id="UP000441208"/>
    </source>
</evidence>
<gene>
    <name evidence="3" type="ORF">PF006_g22348</name>
    <name evidence="2" type="ORF">PF007_g23118</name>
    <name evidence="1" type="ORF">PF009_g23812</name>
</gene>
<accession>A0A6A3RTE4</accession>
<protein>
    <submittedName>
        <fullName evidence="3">Uncharacterized protein</fullName>
    </submittedName>
</protein>
<organism evidence="3 5">
    <name type="scientific">Phytophthora fragariae</name>
    <dbReference type="NCBI Taxonomy" id="53985"/>
    <lineage>
        <taxon>Eukaryota</taxon>
        <taxon>Sar</taxon>
        <taxon>Stramenopiles</taxon>
        <taxon>Oomycota</taxon>
        <taxon>Peronosporomycetes</taxon>
        <taxon>Peronosporales</taxon>
        <taxon>Peronosporaceae</taxon>
        <taxon>Phytophthora</taxon>
    </lineage>
</organism>
<dbReference type="Proteomes" id="UP000441208">
    <property type="component" value="Unassembled WGS sequence"/>
</dbReference>
<dbReference type="Proteomes" id="UP000440732">
    <property type="component" value="Unassembled WGS sequence"/>
</dbReference>
<dbReference type="EMBL" id="QXGA01002164">
    <property type="protein sequence ID" value="KAE9102715.1"/>
    <property type="molecule type" value="Genomic_DNA"/>
</dbReference>
<evidence type="ECO:0000313" key="3">
    <source>
        <dbReference type="EMBL" id="KAE9102715.1"/>
    </source>
</evidence>